<proteinExistence type="predicted"/>
<dbReference type="HOGENOM" id="CLU_1461417_0_0_1"/>
<dbReference type="AlphaFoldDB" id="A0A067SNA6"/>
<evidence type="ECO:0000256" key="1">
    <source>
        <dbReference type="SAM" id="Phobius"/>
    </source>
</evidence>
<keyword evidence="1" id="KW-0812">Transmembrane</keyword>
<gene>
    <name evidence="2" type="ORF">GALMADRAFT_1352619</name>
</gene>
<accession>A0A067SNA6</accession>
<sequence length="185" mass="20375">MSFFRERSFVGVYSLSRFIAVSGAGTAPPPLSAVVGCVQKNFDVQNANLSPLIAMVVNLIFLGLTLNKFREHRMFLQRSQIRIGTVLKALAMEGVIYFIGFVLVATLDFVICFRALSSLSALASIWVGAFYSYAGSHLILHLRSVGGKSDYQTATLIYMLRERSLRFQPDPSSKSWIGDPNNGGL</sequence>
<keyword evidence="1" id="KW-1133">Transmembrane helix</keyword>
<feature type="transmembrane region" description="Helical" evidence="1">
    <location>
        <begin position="86"/>
        <end position="107"/>
    </location>
</feature>
<reference evidence="3" key="1">
    <citation type="journal article" date="2014" name="Proc. Natl. Acad. Sci. U.S.A.">
        <title>Extensive sampling of basidiomycete genomes demonstrates inadequacy of the white-rot/brown-rot paradigm for wood decay fungi.</title>
        <authorList>
            <person name="Riley R."/>
            <person name="Salamov A.A."/>
            <person name="Brown D.W."/>
            <person name="Nagy L.G."/>
            <person name="Floudas D."/>
            <person name="Held B.W."/>
            <person name="Levasseur A."/>
            <person name="Lombard V."/>
            <person name="Morin E."/>
            <person name="Otillar R."/>
            <person name="Lindquist E.A."/>
            <person name="Sun H."/>
            <person name="LaButti K.M."/>
            <person name="Schmutz J."/>
            <person name="Jabbour D."/>
            <person name="Luo H."/>
            <person name="Baker S.E."/>
            <person name="Pisabarro A.G."/>
            <person name="Walton J.D."/>
            <person name="Blanchette R.A."/>
            <person name="Henrissat B."/>
            <person name="Martin F."/>
            <person name="Cullen D."/>
            <person name="Hibbett D.S."/>
            <person name="Grigoriev I.V."/>
        </authorList>
    </citation>
    <scope>NUCLEOTIDE SEQUENCE [LARGE SCALE GENOMIC DNA]</scope>
    <source>
        <strain evidence="3">CBS 339.88</strain>
    </source>
</reference>
<dbReference type="OrthoDB" id="2638860at2759"/>
<keyword evidence="3" id="KW-1185">Reference proteome</keyword>
<organism evidence="2 3">
    <name type="scientific">Galerina marginata (strain CBS 339.88)</name>
    <dbReference type="NCBI Taxonomy" id="685588"/>
    <lineage>
        <taxon>Eukaryota</taxon>
        <taxon>Fungi</taxon>
        <taxon>Dikarya</taxon>
        <taxon>Basidiomycota</taxon>
        <taxon>Agaricomycotina</taxon>
        <taxon>Agaricomycetes</taxon>
        <taxon>Agaricomycetidae</taxon>
        <taxon>Agaricales</taxon>
        <taxon>Agaricineae</taxon>
        <taxon>Strophariaceae</taxon>
        <taxon>Galerina</taxon>
    </lineage>
</organism>
<keyword evidence="1" id="KW-0472">Membrane</keyword>
<protein>
    <submittedName>
        <fullName evidence="2">Uncharacterized protein</fullName>
    </submittedName>
</protein>
<dbReference type="EMBL" id="KL142403">
    <property type="protein sequence ID" value="KDR69194.1"/>
    <property type="molecule type" value="Genomic_DNA"/>
</dbReference>
<feature type="transmembrane region" description="Helical" evidence="1">
    <location>
        <begin position="113"/>
        <end position="134"/>
    </location>
</feature>
<feature type="transmembrane region" description="Helical" evidence="1">
    <location>
        <begin position="49"/>
        <end position="66"/>
    </location>
</feature>
<dbReference type="Proteomes" id="UP000027222">
    <property type="component" value="Unassembled WGS sequence"/>
</dbReference>
<evidence type="ECO:0000313" key="3">
    <source>
        <dbReference type="Proteomes" id="UP000027222"/>
    </source>
</evidence>
<evidence type="ECO:0000313" key="2">
    <source>
        <dbReference type="EMBL" id="KDR69194.1"/>
    </source>
</evidence>
<name>A0A067SNA6_GALM3</name>